<feature type="region of interest" description="Disordered" evidence="1">
    <location>
        <begin position="70"/>
        <end position="113"/>
    </location>
</feature>
<dbReference type="Proteomes" id="UP000762676">
    <property type="component" value="Unassembled WGS sequence"/>
</dbReference>
<accession>A0AAV4JMK8</accession>
<proteinExistence type="predicted"/>
<gene>
    <name evidence="2" type="ORF">ElyMa_003358000</name>
</gene>
<keyword evidence="3" id="KW-1185">Reference proteome</keyword>
<evidence type="ECO:0000256" key="1">
    <source>
        <dbReference type="SAM" id="MobiDB-lite"/>
    </source>
</evidence>
<evidence type="ECO:0000313" key="3">
    <source>
        <dbReference type="Proteomes" id="UP000762676"/>
    </source>
</evidence>
<dbReference type="EMBL" id="BMAT01006919">
    <property type="protein sequence ID" value="GFS22212.1"/>
    <property type="molecule type" value="Genomic_DNA"/>
</dbReference>
<reference evidence="2 3" key="1">
    <citation type="journal article" date="2021" name="Elife">
        <title>Chloroplast acquisition without the gene transfer in kleptoplastic sea slugs, Plakobranchus ocellatus.</title>
        <authorList>
            <person name="Maeda T."/>
            <person name="Takahashi S."/>
            <person name="Yoshida T."/>
            <person name="Shimamura S."/>
            <person name="Takaki Y."/>
            <person name="Nagai Y."/>
            <person name="Toyoda A."/>
            <person name="Suzuki Y."/>
            <person name="Arimoto A."/>
            <person name="Ishii H."/>
            <person name="Satoh N."/>
            <person name="Nishiyama T."/>
            <person name="Hasebe M."/>
            <person name="Maruyama T."/>
            <person name="Minagawa J."/>
            <person name="Obokata J."/>
            <person name="Shigenobu S."/>
        </authorList>
    </citation>
    <scope>NUCLEOTIDE SEQUENCE [LARGE SCALE GENOMIC DNA]</scope>
</reference>
<protein>
    <submittedName>
        <fullName evidence="2">Uncharacterized protein</fullName>
    </submittedName>
</protein>
<feature type="compositionally biased region" description="Basic and acidic residues" evidence="1">
    <location>
        <begin position="70"/>
        <end position="88"/>
    </location>
</feature>
<name>A0AAV4JMK8_9GAST</name>
<comment type="caution">
    <text evidence="2">The sequence shown here is derived from an EMBL/GenBank/DDBJ whole genome shotgun (WGS) entry which is preliminary data.</text>
</comment>
<sequence>MDMMEDQELVIHTTAHFSLDLRESNTLTQLTNVPLEQGVVAEFFGNNDLDLEDLEEPLPKRNRAAVSMYRDRLTPLDNQSHDEKERGEVAVMMEPGDREPQHQNSCLSPRNMA</sequence>
<organism evidence="2 3">
    <name type="scientific">Elysia marginata</name>
    <dbReference type="NCBI Taxonomy" id="1093978"/>
    <lineage>
        <taxon>Eukaryota</taxon>
        <taxon>Metazoa</taxon>
        <taxon>Spiralia</taxon>
        <taxon>Lophotrochozoa</taxon>
        <taxon>Mollusca</taxon>
        <taxon>Gastropoda</taxon>
        <taxon>Heterobranchia</taxon>
        <taxon>Euthyneura</taxon>
        <taxon>Panpulmonata</taxon>
        <taxon>Sacoglossa</taxon>
        <taxon>Placobranchoidea</taxon>
        <taxon>Plakobranchidae</taxon>
        <taxon>Elysia</taxon>
    </lineage>
</organism>
<dbReference type="AlphaFoldDB" id="A0AAV4JMK8"/>
<feature type="compositionally biased region" description="Polar residues" evidence="1">
    <location>
        <begin position="102"/>
        <end position="113"/>
    </location>
</feature>
<evidence type="ECO:0000313" key="2">
    <source>
        <dbReference type="EMBL" id="GFS22212.1"/>
    </source>
</evidence>